<evidence type="ECO:0000313" key="2">
    <source>
        <dbReference type="EMBL" id="MFD2045625.1"/>
    </source>
</evidence>
<dbReference type="PROSITE" id="PS50889">
    <property type="entry name" value="S4"/>
    <property type="match status" value="1"/>
</dbReference>
<keyword evidence="3" id="KW-1185">Reference proteome</keyword>
<dbReference type="RefSeq" id="WP_377558270.1">
    <property type="nucleotide sequence ID" value="NZ_JBHUHQ010000020.1"/>
</dbReference>
<dbReference type="NCBIfam" id="TIGR02988">
    <property type="entry name" value="YaaA_near_RecF"/>
    <property type="match status" value="1"/>
</dbReference>
<organism evidence="2 3">
    <name type="scientific">Ornithinibacillus salinisoli</name>
    <dbReference type="NCBI Taxonomy" id="1848459"/>
    <lineage>
        <taxon>Bacteria</taxon>
        <taxon>Bacillati</taxon>
        <taxon>Bacillota</taxon>
        <taxon>Bacilli</taxon>
        <taxon>Bacillales</taxon>
        <taxon>Bacillaceae</taxon>
        <taxon>Ornithinibacillus</taxon>
    </lineage>
</organism>
<name>A0ABW4W4C0_9BACI</name>
<dbReference type="Gene3D" id="3.10.290.10">
    <property type="entry name" value="RNA-binding S4 domain"/>
    <property type="match status" value="1"/>
</dbReference>
<dbReference type="InterPro" id="IPR036986">
    <property type="entry name" value="S4_RNA-bd_sf"/>
</dbReference>
<dbReference type="InterPro" id="IPR014330">
    <property type="entry name" value="RNA-bd_S4-rel_YaaA"/>
</dbReference>
<evidence type="ECO:0000256" key="1">
    <source>
        <dbReference type="PROSITE-ProRule" id="PRU00182"/>
    </source>
</evidence>
<evidence type="ECO:0000313" key="3">
    <source>
        <dbReference type="Proteomes" id="UP001597383"/>
    </source>
</evidence>
<keyword evidence="1" id="KW-0694">RNA-binding</keyword>
<dbReference type="SUPFAM" id="SSF55174">
    <property type="entry name" value="Alpha-L RNA-binding motif"/>
    <property type="match status" value="1"/>
</dbReference>
<reference evidence="3" key="1">
    <citation type="journal article" date="2019" name="Int. J. Syst. Evol. Microbiol.">
        <title>The Global Catalogue of Microorganisms (GCM) 10K type strain sequencing project: providing services to taxonomists for standard genome sequencing and annotation.</title>
        <authorList>
            <consortium name="The Broad Institute Genomics Platform"/>
            <consortium name="The Broad Institute Genome Sequencing Center for Infectious Disease"/>
            <person name="Wu L."/>
            <person name="Ma J."/>
        </authorList>
    </citation>
    <scope>NUCLEOTIDE SEQUENCE [LARGE SCALE GENOMIC DNA]</scope>
    <source>
        <strain evidence="3">R28</strain>
    </source>
</reference>
<comment type="caution">
    <text evidence="2">The sequence shown here is derived from an EMBL/GenBank/DDBJ whole genome shotgun (WGS) entry which is preliminary data.</text>
</comment>
<proteinExistence type="predicted"/>
<sequence>MHEKIEIKTEYIPLGQFVKLANVLDSGGMVKAFLQDQGATVNGELEHRRGRKIYPGDIVEVEGIGSYIAVKKEE</sequence>
<gene>
    <name evidence="2" type="primary">yaaA</name>
    <name evidence="2" type="ORF">ACFSJF_15220</name>
</gene>
<accession>A0ABW4W4C0</accession>
<protein>
    <submittedName>
        <fullName evidence="2">S4 domain-containing protein YaaA</fullName>
    </submittedName>
</protein>
<dbReference type="EMBL" id="JBHUHQ010000020">
    <property type="protein sequence ID" value="MFD2045625.1"/>
    <property type="molecule type" value="Genomic_DNA"/>
</dbReference>
<dbReference type="Proteomes" id="UP001597383">
    <property type="component" value="Unassembled WGS sequence"/>
</dbReference>
<dbReference type="Pfam" id="PF13275">
    <property type="entry name" value="S4_2"/>
    <property type="match status" value="1"/>
</dbReference>